<sequence>MKREAPMPSPGTRTGPIYSDAAALKGKRFTPGYDSYQGILKRVSDMKLNGSLDSEEPSTESERSECSSCHKGQSKRHNYWSEENSGNGSTYEDESSGSSFGGSDHCPPYEEIPTEVGSRYLRLSGARGSHDENYMNLPAEREPSDLVRSRRSSSSSEYKNTEAIMKHHEKRSSMYSNCDKEYCNGGVCLRQELAEDQPAERISDVEKHQIETFFRGLRTDLFVSSSLANLYVGWKDTEGKWSFKHTGIPVILLDRGDTKSRNKKRIQIMLAERGTCFPLWKDTIDNLTSYRKAGEAFHTMYLSSDHRQIIGLSFDDSEESDQFYNYINELTSNPENINISVPGSKKSKKSTLKKPVALPQKHQISNPCLFEHVTSVAAKDKPMYMSLQTLLDKELMKDRDGPCPTEKMNAWR</sequence>
<name>A0AAW2HD68_9NEOP</name>
<dbReference type="InterPro" id="IPR039142">
    <property type="entry name" value="NRF1/Ewg"/>
</dbReference>
<evidence type="ECO:0000313" key="3">
    <source>
        <dbReference type="EMBL" id="KAL0267506.1"/>
    </source>
</evidence>
<dbReference type="FunFam" id="2.30.29.30:FF:000362">
    <property type="entry name" value="Uncharacterized protein, isoform B"/>
    <property type="match status" value="1"/>
</dbReference>
<comment type="caution">
    <text evidence="3">The sequence shown here is derived from an EMBL/GenBank/DDBJ whole genome shotgun (WGS) entry which is preliminary data.</text>
</comment>
<feature type="region of interest" description="Disordered" evidence="1">
    <location>
        <begin position="45"/>
        <end position="112"/>
    </location>
</feature>
<evidence type="ECO:0000256" key="1">
    <source>
        <dbReference type="SAM" id="MobiDB-lite"/>
    </source>
</evidence>
<dbReference type="PANTHER" id="PTHR20338">
    <property type="entry name" value="NUCLEAR RESPIRATORY FACTOR 1"/>
    <property type="match status" value="1"/>
</dbReference>
<gene>
    <name evidence="3" type="ORF">PYX00_009758</name>
</gene>
<accession>A0AAW2HD68</accession>
<feature type="compositionally biased region" description="Polar residues" evidence="1">
    <location>
        <begin position="81"/>
        <end position="90"/>
    </location>
</feature>
<reference evidence="3" key="1">
    <citation type="journal article" date="2024" name="Gigascience">
        <title>Chromosome-level genome of the poultry shaft louse Menopon gallinae provides insight into the host-switching and adaptive evolution of parasitic lice.</title>
        <authorList>
            <person name="Xu Y."/>
            <person name="Ma L."/>
            <person name="Liu S."/>
            <person name="Liang Y."/>
            <person name="Liu Q."/>
            <person name="He Z."/>
            <person name="Tian L."/>
            <person name="Duan Y."/>
            <person name="Cai W."/>
            <person name="Li H."/>
            <person name="Song F."/>
        </authorList>
    </citation>
    <scope>NUCLEOTIDE SEQUENCE</scope>
    <source>
        <strain evidence="3">Cailab_2023a</strain>
    </source>
</reference>
<feature type="domain" description="WH1" evidence="2">
    <location>
        <begin position="215"/>
        <end position="334"/>
    </location>
</feature>
<feature type="compositionally biased region" description="Basic and acidic residues" evidence="1">
    <location>
        <begin position="128"/>
        <end position="148"/>
    </location>
</feature>
<organism evidence="3">
    <name type="scientific">Menopon gallinae</name>
    <name type="common">poultry shaft louse</name>
    <dbReference type="NCBI Taxonomy" id="328185"/>
    <lineage>
        <taxon>Eukaryota</taxon>
        <taxon>Metazoa</taxon>
        <taxon>Ecdysozoa</taxon>
        <taxon>Arthropoda</taxon>
        <taxon>Hexapoda</taxon>
        <taxon>Insecta</taxon>
        <taxon>Pterygota</taxon>
        <taxon>Neoptera</taxon>
        <taxon>Paraneoptera</taxon>
        <taxon>Psocodea</taxon>
        <taxon>Troctomorpha</taxon>
        <taxon>Phthiraptera</taxon>
        <taxon>Amblycera</taxon>
        <taxon>Menoponidae</taxon>
        <taxon>Menopon</taxon>
    </lineage>
</organism>
<dbReference type="Gene3D" id="2.30.29.30">
    <property type="entry name" value="Pleckstrin-homology domain (PH domain)/Phosphotyrosine-binding domain (PTB)"/>
    <property type="match status" value="1"/>
</dbReference>
<dbReference type="GO" id="GO:0006357">
    <property type="term" value="P:regulation of transcription by RNA polymerase II"/>
    <property type="evidence" value="ECO:0007669"/>
    <property type="project" value="InterPro"/>
</dbReference>
<dbReference type="InterPro" id="IPR011993">
    <property type="entry name" value="PH-like_dom_sf"/>
</dbReference>
<dbReference type="PROSITE" id="PS50229">
    <property type="entry name" value="WH1"/>
    <property type="match status" value="1"/>
</dbReference>
<protein>
    <recommendedName>
        <fullName evidence="2">WH1 domain-containing protein</fullName>
    </recommendedName>
</protein>
<dbReference type="GO" id="GO:0003700">
    <property type="term" value="F:DNA-binding transcription factor activity"/>
    <property type="evidence" value="ECO:0007669"/>
    <property type="project" value="InterPro"/>
</dbReference>
<evidence type="ECO:0000259" key="2">
    <source>
        <dbReference type="PROSITE" id="PS50229"/>
    </source>
</evidence>
<feature type="region of interest" description="Disordered" evidence="1">
    <location>
        <begin position="127"/>
        <end position="161"/>
    </location>
</feature>
<dbReference type="AlphaFoldDB" id="A0AAW2HD68"/>
<proteinExistence type="predicted"/>
<dbReference type="EMBL" id="JARGDH010000005">
    <property type="protein sequence ID" value="KAL0267506.1"/>
    <property type="molecule type" value="Genomic_DNA"/>
</dbReference>
<dbReference type="InterPro" id="IPR000697">
    <property type="entry name" value="WH1/EVH1_dom"/>
</dbReference>